<dbReference type="OrthoDB" id="725474at2759"/>
<dbReference type="PROSITE" id="PS50863">
    <property type="entry name" value="B3"/>
    <property type="match status" value="2"/>
</dbReference>
<dbReference type="PANTHER" id="PTHR31674">
    <property type="entry name" value="B3 DOMAIN-CONTAINING PROTEIN REM-LIKE 3-RELATED"/>
    <property type="match status" value="1"/>
</dbReference>
<gene>
    <name evidence="8" type="ORF">J5N97_026154</name>
</gene>
<name>A0A9D5C1J7_9LILI</name>
<dbReference type="SMART" id="SM01019">
    <property type="entry name" value="B3"/>
    <property type="match status" value="2"/>
</dbReference>
<evidence type="ECO:0000256" key="5">
    <source>
        <dbReference type="ARBA" id="ARBA00023163"/>
    </source>
</evidence>
<dbReference type="Proteomes" id="UP001085076">
    <property type="component" value="Miscellaneous, Linkage group lg08"/>
</dbReference>
<dbReference type="InterPro" id="IPR015300">
    <property type="entry name" value="DNA-bd_pseudobarrel_sf"/>
</dbReference>
<comment type="subcellular location">
    <subcellularLocation>
        <location evidence="1">Nucleus</location>
    </subcellularLocation>
</comment>
<keyword evidence="4" id="KW-0238">DNA-binding</keyword>
<comment type="caution">
    <text evidence="8">The sequence shown here is derived from an EMBL/GenBank/DDBJ whole genome shotgun (WGS) entry which is preliminary data.</text>
</comment>
<reference evidence="8" key="2">
    <citation type="journal article" date="2022" name="Hortic Res">
        <title>The genome of Dioscorea zingiberensis sheds light on the biosynthesis, origin and evolution of the medicinally important diosgenin saponins.</title>
        <authorList>
            <person name="Li Y."/>
            <person name="Tan C."/>
            <person name="Li Z."/>
            <person name="Guo J."/>
            <person name="Li S."/>
            <person name="Chen X."/>
            <person name="Wang C."/>
            <person name="Dai X."/>
            <person name="Yang H."/>
            <person name="Song W."/>
            <person name="Hou L."/>
            <person name="Xu J."/>
            <person name="Tong Z."/>
            <person name="Xu A."/>
            <person name="Yuan X."/>
            <person name="Wang W."/>
            <person name="Yang Q."/>
            <person name="Chen L."/>
            <person name="Sun Z."/>
            <person name="Wang K."/>
            <person name="Pan B."/>
            <person name="Chen J."/>
            <person name="Bao Y."/>
            <person name="Liu F."/>
            <person name="Qi X."/>
            <person name="Gang D.R."/>
            <person name="Wen J."/>
            <person name="Li J."/>
        </authorList>
    </citation>
    <scope>NUCLEOTIDE SEQUENCE</scope>
    <source>
        <strain evidence="8">Dzin_1.0</strain>
    </source>
</reference>
<dbReference type="EMBL" id="JAGGNH010000008">
    <property type="protein sequence ID" value="KAJ0965016.1"/>
    <property type="molecule type" value="Genomic_DNA"/>
</dbReference>
<evidence type="ECO:0000313" key="8">
    <source>
        <dbReference type="EMBL" id="KAJ0965016.1"/>
    </source>
</evidence>
<accession>A0A9D5C1J7</accession>
<dbReference type="CDD" id="cd10017">
    <property type="entry name" value="B3_DNA"/>
    <property type="match status" value="2"/>
</dbReference>
<keyword evidence="5" id="KW-0804">Transcription</keyword>
<feature type="domain" description="TF-B3" evidence="7">
    <location>
        <begin position="4"/>
        <end position="96"/>
    </location>
</feature>
<organism evidence="8 9">
    <name type="scientific">Dioscorea zingiberensis</name>
    <dbReference type="NCBI Taxonomy" id="325984"/>
    <lineage>
        <taxon>Eukaryota</taxon>
        <taxon>Viridiplantae</taxon>
        <taxon>Streptophyta</taxon>
        <taxon>Embryophyta</taxon>
        <taxon>Tracheophyta</taxon>
        <taxon>Spermatophyta</taxon>
        <taxon>Magnoliopsida</taxon>
        <taxon>Liliopsida</taxon>
        <taxon>Dioscoreales</taxon>
        <taxon>Dioscoreaceae</taxon>
        <taxon>Dioscorea</taxon>
    </lineage>
</organism>
<dbReference type="SUPFAM" id="SSF101936">
    <property type="entry name" value="DNA-binding pseudobarrel domain"/>
    <property type="match status" value="2"/>
</dbReference>
<evidence type="ECO:0000256" key="4">
    <source>
        <dbReference type="ARBA" id="ARBA00023125"/>
    </source>
</evidence>
<feature type="domain" description="TF-B3" evidence="7">
    <location>
        <begin position="174"/>
        <end position="269"/>
    </location>
</feature>
<dbReference type="Gene3D" id="2.40.330.10">
    <property type="entry name" value="DNA-binding pseudobarrel domain"/>
    <property type="match status" value="2"/>
</dbReference>
<evidence type="ECO:0000256" key="2">
    <source>
        <dbReference type="ARBA" id="ARBA00022737"/>
    </source>
</evidence>
<evidence type="ECO:0000256" key="3">
    <source>
        <dbReference type="ARBA" id="ARBA00023015"/>
    </source>
</evidence>
<dbReference type="InterPro" id="IPR039218">
    <property type="entry name" value="REM_fam"/>
</dbReference>
<dbReference type="Pfam" id="PF02362">
    <property type="entry name" value="B3"/>
    <property type="match status" value="2"/>
</dbReference>
<keyword evidence="2" id="KW-0677">Repeat</keyword>
<dbReference type="PANTHER" id="PTHR31674:SF62">
    <property type="entry name" value="B3 DOMAIN-CONTAINING PROTEIN REM14-RELATED"/>
    <property type="match status" value="1"/>
</dbReference>
<keyword evidence="9" id="KW-1185">Reference proteome</keyword>
<reference evidence="8" key="1">
    <citation type="submission" date="2021-03" db="EMBL/GenBank/DDBJ databases">
        <authorList>
            <person name="Li Z."/>
            <person name="Yang C."/>
        </authorList>
    </citation>
    <scope>NUCLEOTIDE SEQUENCE</scope>
    <source>
        <strain evidence="8">Dzin_1.0</strain>
        <tissue evidence="8">Leaf</tissue>
    </source>
</reference>
<keyword evidence="3" id="KW-0805">Transcription regulation</keyword>
<dbReference type="GO" id="GO:0005634">
    <property type="term" value="C:nucleus"/>
    <property type="evidence" value="ECO:0007669"/>
    <property type="project" value="UniProtKB-SubCell"/>
</dbReference>
<sequence>MDGTRRPQFFKIFLSGSKTFIPPAFVEHIIDDNHGKATIFSGGKFWNTKVQKSDEGLYFGDGWLELVEAHGLSEGFFLIFRYEGNMVFTLKVFDPNGCRIYDFPITGKCLKNTGKCLKKRKANIEVHDLEEVSVDLHRAPLTHSREKTLIVPPKHSTAGMKLEKENTHAENQIQCQKKIFQSNLVYSIIGIPLSFCTSIGLVSSQGVILRDPQRRLWPVKFSYSPQTPKFMKGWGEFSLNNNLEIGDSCTFTYVSKEDNLIDVHISKAGA</sequence>
<protein>
    <recommendedName>
        <fullName evidence="7">TF-B3 domain-containing protein</fullName>
    </recommendedName>
</protein>
<evidence type="ECO:0000259" key="7">
    <source>
        <dbReference type="PROSITE" id="PS50863"/>
    </source>
</evidence>
<dbReference type="GO" id="GO:0003677">
    <property type="term" value="F:DNA binding"/>
    <property type="evidence" value="ECO:0007669"/>
    <property type="project" value="UniProtKB-KW"/>
</dbReference>
<evidence type="ECO:0000313" key="9">
    <source>
        <dbReference type="Proteomes" id="UP001085076"/>
    </source>
</evidence>
<evidence type="ECO:0000256" key="6">
    <source>
        <dbReference type="ARBA" id="ARBA00023242"/>
    </source>
</evidence>
<dbReference type="AlphaFoldDB" id="A0A9D5C1J7"/>
<dbReference type="InterPro" id="IPR003340">
    <property type="entry name" value="B3_DNA-bd"/>
</dbReference>
<keyword evidence="6" id="KW-0539">Nucleus</keyword>
<evidence type="ECO:0000256" key="1">
    <source>
        <dbReference type="ARBA" id="ARBA00004123"/>
    </source>
</evidence>
<proteinExistence type="predicted"/>